<dbReference type="Pfam" id="PF01612">
    <property type="entry name" value="DNA_pol_A_exo1"/>
    <property type="match status" value="1"/>
</dbReference>
<comment type="subcellular location">
    <subcellularLocation>
        <location evidence="1">Nucleus</location>
    </subcellularLocation>
</comment>
<keyword evidence="3" id="KW-0479">Metal-binding</keyword>
<name>A0AAF0E2X7_9BASI</name>
<evidence type="ECO:0000256" key="3">
    <source>
        <dbReference type="ARBA" id="ARBA00022723"/>
    </source>
</evidence>
<dbReference type="CDD" id="cd06141">
    <property type="entry name" value="WRN_exo"/>
    <property type="match status" value="1"/>
</dbReference>
<dbReference type="PANTHER" id="PTHR13620:SF109">
    <property type="entry name" value="3'-5' EXONUCLEASE"/>
    <property type="match status" value="1"/>
</dbReference>
<sequence length="423" mass="46915">MPAWLPGGGARVCTRPWLISYGIRRCWSSRAKPWEPAVATRELDRLAGSIADAAHRHLQEQEHESPYTYRQPLGTVRRACAQLVVYLSCEEQVNERLPSALEHSGTVSRAVGFDLEWNMTPYTGKTAVIQIGVADSIYIVQLSMMQRVPPSIATMMADPTVLKVGVAVRNDAHKLRRDFGIVSNGLVELSTMAKLVDPDRWKHRRLLISLRDLCEAYLKRALRKDAVRVSQWDKAPLSAEQLEYAASDVYVSLELFHQLLLVAHQRAVERAATHGVADLAHTPLETTLAIVRAATSEVHSAPAKRTKPRPATVKAEEAIPAADLRAHERALQAWRAKQLDFAALAARAGVQITTSASYVMRALGEELAAQRAAGQPGPALGEEERARLRAEFDVAQVRRTVRHHYVFLRSNGVFSAAELRAMQ</sequence>
<evidence type="ECO:0000259" key="10">
    <source>
        <dbReference type="SMART" id="SM00474"/>
    </source>
</evidence>
<proteinExistence type="predicted"/>
<reference evidence="11" key="1">
    <citation type="submission" date="2023-03" db="EMBL/GenBank/DDBJ databases">
        <title>Mating type loci evolution in Malassezia.</title>
        <authorList>
            <person name="Coelho M.A."/>
        </authorList>
    </citation>
    <scope>NUCLEOTIDE SEQUENCE</scope>
    <source>
        <strain evidence="11">CBS 7876</strain>
    </source>
</reference>
<dbReference type="Proteomes" id="UP001214603">
    <property type="component" value="Chromosome 1"/>
</dbReference>
<dbReference type="PANTHER" id="PTHR13620">
    <property type="entry name" value="3-5 EXONUCLEASE"/>
    <property type="match status" value="1"/>
</dbReference>
<dbReference type="Gene3D" id="3.30.420.10">
    <property type="entry name" value="Ribonuclease H-like superfamily/Ribonuclease H"/>
    <property type="match status" value="1"/>
</dbReference>
<gene>
    <name evidence="11" type="ORF">MOBT1_000884</name>
</gene>
<organism evidence="11 12">
    <name type="scientific">Malassezia obtusa</name>
    <dbReference type="NCBI Taxonomy" id="76774"/>
    <lineage>
        <taxon>Eukaryota</taxon>
        <taxon>Fungi</taxon>
        <taxon>Dikarya</taxon>
        <taxon>Basidiomycota</taxon>
        <taxon>Ustilaginomycotina</taxon>
        <taxon>Malasseziomycetes</taxon>
        <taxon>Malasseziales</taxon>
        <taxon>Malasseziaceae</taxon>
        <taxon>Malassezia</taxon>
    </lineage>
</organism>
<evidence type="ECO:0000256" key="4">
    <source>
        <dbReference type="ARBA" id="ARBA00022801"/>
    </source>
</evidence>
<evidence type="ECO:0000256" key="1">
    <source>
        <dbReference type="ARBA" id="ARBA00004123"/>
    </source>
</evidence>
<keyword evidence="7" id="KW-0539">Nucleus</keyword>
<dbReference type="SUPFAM" id="SSF53098">
    <property type="entry name" value="Ribonuclease H-like"/>
    <property type="match status" value="1"/>
</dbReference>
<dbReference type="GO" id="GO:0006139">
    <property type="term" value="P:nucleobase-containing compound metabolic process"/>
    <property type="evidence" value="ECO:0007669"/>
    <property type="project" value="InterPro"/>
</dbReference>
<dbReference type="InterPro" id="IPR036397">
    <property type="entry name" value="RNaseH_sf"/>
</dbReference>
<evidence type="ECO:0000256" key="9">
    <source>
        <dbReference type="ARBA" id="ARBA00042761"/>
    </source>
</evidence>
<evidence type="ECO:0000313" key="11">
    <source>
        <dbReference type="EMBL" id="WFD02203.1"/>
    </source>
</evidence>
<evidence type="ECO:0000256" key="2">
    <source>
        <dbReference type="ARBA" id="ARBA00022722"/>
    </source>
</evidence>
<dbReference type="GO" id="GO:0046872">
    <property type="term" value="F:metal ion binding"/>
    <property type="evidence" value="ECO:0007669"/>
    <property type="project" value="UniProtKB-KW"/>
</dbReference>
<dbReference type="AlphaFoldDB" id="A0AAF0E2X7"/>
<dbReference type="EMBL" id="CP119934">
    <property type="protein sequence ID" value="WFD02203.1"/>
    <property type="molecule type" value="Genomic_DNA"/>
</dbReference>
<evidence type="ECO:0000256" key="5">
    <source>
        <dbReference type="ARBA" id="ARBA00022839"/>
    </source>
</evidence>
<evidence type="ECO:0000313" key="12">
    <source>
        <dbReference type="Proteomes" id="UP001214603"/>
    </source>
</evidence>
<keyword evidence="6" id="KW-0460">Magnesium</keyword>
<dbReference type="SMART" id="SM00474">
    <property type="entry name" value="35EXOc"/>
    <property type="match status" value="1"/>
</dbReference>
<keyword evidence="5" id="KW-0269">Exonuclease</keyword>
<evidence type="ECO:0000256" key="7">
    <source>
        <dbReference type="ARBA" id="ARBA00023242"/>
    </source>
</evidence>
<dbReference type="GO" id="GO:0008408">
    <property type="term" value="F:3'-5' exonuclease activity"/>
    <property type="evidence" value="ECO:0007669"/>
    <property type="project" value="InterPro"/>
</dbReference>
<keyword evidence="12" id="KW-1185">Reference proteome</keyword>
<feature type="domain" description="3'-5' exonuclease" evidence="10">
    <location>
        <begin position="81"/>
        <end position="264"/>
    </location>
</feature>
<dbReference type="InterPro" id="IPR051132">
    <property type="entry name" value="3-5_Exonuclease_domain"/>
</dbReference>
<evidence type="ECO:0000256" key="8">
    <source>
        <dbReference type="ARBA" id="ARBA00040531"/>
    </source>
</evidence>
<protein>
    <recommendedName>
        <fullName evidence="8">3'-5' exonuclease</fullName>
    </recommendedName>
    <alternativeName>
        <fullName evidence="9">Werner Syndrome-like exonuclease</fullName>
    </alternativeName>
</protein>
<keyword evidence="4" id="KW-0378">Hydrolase</keyword>
<dbReference type="GO" id="GO:0005634">
    <property type="term" value="C:nucleus"/>
    <property type="evidence" value="ECO:0007669"/>
    <property type="project" value="UniProtKB-SubCell"/>
</dbReference>
<evidence type="ECO:0000256" key="6">
    <source>
        <dbReference type="ARBA" id="ARBA00022842"/>
    </source>
</evidence>
<dbReference type="InterPro" id="IPR002562">
    <property type="entry name" value="3'-5'_exonuclease_dom"/>
</dbReference>
<dbReference type="GO" id="GO:0003676">
    <property type="term" value="F:nucleic acid binding"/>
    <property type="evidence" value="ECO:0007669"/>
    <property type="project" value="InterPro"/>
</dbReference>
<dbReference type="InterPro" id="IPR012337">
    <property type="entry name" value="RNaseH-like_sf"/>
</dbReference>
<accession>A0AAF0E2X7</accession>
<keyword evidence="2" id="KW-0540">Nuclease</keyword>